<name>A0A562E7S5_9GAMM</name>
<dbReference type="EMBL" id="VLJS01000001">
    <property type="protein sequence ID" value="TWH17831.1"/>
    <property type="molecule type" value="Genomic_DNA"/>
</dbReference>
<dbReference type="AlphaFoldDB" id="A0A562E7S5"/>
<reference evidence="2 3" key="1">
    <citation type="submission" date="2019-07" db="EMBL/GenBank/DDBJ databases">
        <title>Genome sequencing of lignin-degrading bacterial isolates.</title>
        <authorList>
            <person name="Gladden J."/>
        </authorList>
    </citation>
    <scope>NUCLEOTIDE SEQUENCE [LARGE SCALE GENOMIC DNA]</scope>
    <source>
        <strain evidence="2 3">J19</strain>
    </source>
</reference>
<keyword evidence="3" id="KW-1185">Reference proteome</keyword>
<proteinExistence type="predicted"/>
<evidence type="ECO:0000256" key="1">
    <source>
        <dbReference type="SAM" id="MobiDB-lite"/>
    </source>
</evidence>
<gene>
    <name evidence="2" type="ORF">L613_000100000540</name>
</gene>
<sequence length="237" mass="24702">MDAQLDRRGVAEVDHPALVERAAVVDPHHHRLAVVQVGDAGEAGQRQGLVRGGEGVHVVHLHVRGAAAVELGAVVGGDALLDVAVRAVQHLVLLAQHRVRRAVADRRARLVGHHRLGDAVDVGQVVGEPVRHPGLVQPTGRVVAAGGRVLLRRRVVDPGAIAGRRGARGRAAGPARGRGRRLLRRAAAGGQRKRGQHHGGAQPQGPGPAPGHAGGISRPAIASDSWNTAIAYILEML</sequence>
<evidence type="ECO:0000313" key="2">
    <source>
        <dbReference type="EMBL" id="TWH17831.1"/>
    </source>
</evidence>
<organism evidence="2 3">
    <name type="scientific">Pseudoxanthomonas taiwanensis J19</name>
    <dbReference type="NCBI Taxonomy" id="935569"/>
    <lineage>
        <taxon>Bacteria</taxon>
        <taxon>Pseudomonadati</taxon>
        <taxon>Pseudomonadota</taxon>
        <taxon>Gammaproteobacteria</taxon>
        <taxon>Lysobacterales</taxon>
        <taxon>Lysobacteraceae</taxon>
        <taxon>Pseudoxanthomonas</taxon>
    </lineage>
</organism>
<comment type="caution">
    <text evidence="2">The sequence shown here is derived from an EMBL/GenBank/DDBJ whole genome shotgun (WGS) entry which is preliminary data.</text>
</comment>
<evidence type="ECO:0000313" key="3">
    <source>
        <dbReference type="Proteomes" id="UP000321583"/>
    </source>
</evidence>
<accession>A0A562E7S5</accession>
<feature type="region of interest" description="Disordered" evidence="1">
    <location>
        <begin position="185"/>
        <end position="220"/>
    </location>
</feature>
<protein>
    <submittedName>
        <fullName evidence="2">Uncharacterized protein</fullName>
    </submittedName>
</protein>
<dbReference type="Proteomes" id="UP000321583">
    <property type="component" value="Unassembled WGS sequence"/>
</dbReference>